<evidence type="ECO:0000313" key="2">
    <source>
        <dbReference type="EMBL" id="CAD6341551.1"/>
    </source>
</evidence>
<protein>
    <submittedName>
        <fullName evidence="2">Uncharacterized protein</fullName>
    </submittedName>
</protein>
<organism evidence="2 3">
    <name type="scientific">Miscanthus lutarioriparius</name>
    <dbReference type="NCBI Taxonomy" id="422564"/>
    <lineage>
        <taxon>Eukaryota</taxon>
        <taxon>Viridiplantae</taxon>
        <taxon>Streptophyta</taxon>
        <taxon>Embryophyta</taxon>
        <taxon>Tracheophyta</taxon>
        <taxon>Spermatophyta</taxon>
        <taxon>Magnoliopsida</taxon>
        <taxon>Liliopsida</taxon>
        <taxon>Poales</taxon>
        <taxon>Poaceae</taxon>
        <taxon>PACMAD clade</taxon>
        <taxon>Panicoideae</taxon>
        <taxon>Andropogonodae</taxon>
        <taxon>Andropogoneae</taxon>
        <taxon>Saccharinae</taxon>
        <taxon>Miscanthus</taxon>
    </lineage>
</organism>
<evidence type="ECO:0000256" key="1">
    <source>
        <dbReference type="SAM" id="SignalP"/>
    </source>
</evidence>
<accession>A0A811SLR9</accession>
<reference evidence="2" key="1">
    <citation type="submission" date="2020-10" db="EMBL/GenBank/DDBJ databases">
        <authorList>
            <person name="Han B."/>
            <person name="Lu T."/>
            <person name="Zhao Q."/>
            <person name="Huang X."/>
            <person name="Zhao Y."/>
        </authorList>
    </citation>
    <scope>NUCLEOTIDE SEQUENCE</scope>
</reference>
<gene>
    <name evidence="2" type="ORF">NCGR_LOCUS65649</name>
</gene>
<dbReference type="EMBL" id="CAJGYO010000239">
    <property type="protein sequence ID" value="CAD6341551.1"/>
    <property type="molecule type" value="Genomic_DNA"/>
</dbReference>
<feature type="signal peptide" evidence="1">
    <location>
        <begin position="1"/>
        <end position="19"/>
    </location>
</feature>
<dbReference type="Proteomes" id="UP000604825">
    <property type="component" value="Unassembled WGS sequence"/>
</dbReference>
<sequence length="133" mass="14608">MKTVVVLFVLVLTLIGGEAKKAQEDTCKTLCLDKKLKEPACKESCALNKRFKTVWIEAVQCSLKCSKKHGLGSPAAKSCDEGCKKKYEDKVAEVTASCDAVCSKVEKDPLGIEKCKKICTPALIYKEIREALH</sequence>
<comment type="caution">
    <text evidence="2">The sequence shown here is derived from an EMBL/GenBank/DDBJ whole genome shotgun (WGS) entry which is preliminary data.</text>
</comment>
<evidence type="ECO:0000313" key="3">
    <source>
        <dbReference type="Proteomes" id="UP000604825"/>
    </source>
</evidence>
<feature type="chain" id="PRO_5032571921" evidence="1">
    <location>
        <begin position="20"/>
        <end position="133"/>
    </location>
</feature>
<name>A0A811SLR9_9POAL</name>
<proteinExistence type="predicted"/>
<dbReference type="AlphaFoldDB" id="A0A811SLR9"/>
<keyword evidence="3" id="KW-1185">Reference proteome</keyword>
<keyword evidence="1" id="KW-0732">Signal</keyword>